<gene>
    <name evidence="1" type="ORF">AMECASPLE_002898</name>
</gene>
<comment type="caution">
    <text evidence="1">The sequence shown here is derived from an EMBL/GenBank/DDBJ whole genome shotgun (WGS) entry which is preliminary data.</text>
</comment>
<evidence type="ECO:0000313" key="1">
    <source>
        <dbReference type="EMBL" id="MEQ2278799.1"/>
    </source>
</evidence>
<reference evidence="1 2" key="1">
    <citation type="submission" date="2021-06" db="EMBL/GenBank/DDBJ databases">
        <authorList>
            <person name="Palmer J.M."/>
        </authorList>
    </citation>
    <scope>NUCLEOTIDE SEQUENCE [LARGE SCALE GENOMIC DNA]</scope>
    <source>
        <strain evidence="1 2">AS_MEX2019</strain>
        <tissue evidence="1">Muscle</tissue>
    </source>
</reference>
<keyword evidence="2" id="KW-1185">Reference proteome</keyword>
<name>A0ABV0XBG7_9TELE</name>
<sequence>MRGCVCTRAFESNDLFVPIAGVVGVKEAAAESTCPPPINTHTHTCTHILCPSPHITPHLVMKTSSIIPPDRPQGPKNRQLSLGASFCGLTLTEKHTVMLTCFVTFS</sequence>
<proteinExistence type="predicted"/>
<evidence type="ECO:0000313" key="2">
    <source>
        <dbReference type="Proteomes" id="UP001469553"/>
    </source>
</evidence>
<dbReference type="Proteomes" id="UP001469553">
    <property type="component" value="Unassembled WGS sequence"/>
</dbReference>
<accession>A0ABV0XBG7</accession>
<protein>
    <submittedName>
        <fullName evidence="1">Uncharacterized protein</fullName>
    </submittedName>
</protein>
<dbReference type="EMBL" id="JAHRIP010000110">
    <property type="protein sequence ID" value="MEQ2278799.1"/>
    <property type="molecule type" value="Genomic_DNA"/>
</dbReference>
<organism evidence="1 2">
    <name type="scientific">Ameca splendens</name>
    <dbReference type="NCBI Taxonomy" id="208324"/>
    <lineage>
        <taxon>Eukaryota</taxon>
        <taxon>Metazoa</taxon>
        <taxon>Chordata</taxon>
        <taxon>Craniata</taxon>
        <taxon>Vertebrata</taxon>
        <taxon>Euteleostomi</taxon>
        <taxon>Actinopterygii</taxon>
        <taxon>Neopterygii</taxon>
        <taxon>Teleostei</taxon>
        <taxon>Neoteleostei</taxon>
        <taxon>Acanthomorphata</taxon>
        <taxon>Ovalentaria</taxon>
        <taxon>Atherinomorphae</taxon>
        <taxon>Cyprinodontiformes</taxon>
        <taxon>Goodeidae</taxon>
        <taxon>Ameca</taxon>
    </lineage>
</organism>